<keyword evidence="3" id="KW-0812">Transmembrane</keyword>
<dbReference type="Gene3D" id="3.30.9.10">
    <property type="entry name" value="D-Amino Acid Oxidase, subunit A, domain 2"/>
    <property type="match status" value="1"/>
</dbReference>
<dbReference type="EMBL" id="FNSL01000001">
    <property type="protein sequence ID" value="SEB44705.1"/>
    <property type="molecule type" value="Genomic_DNA"/>
</dbReference>
<dbReference type="RefSeq" id="WP_090327639.1">
    <property type="nucleotide sequence ID" value="NZ_FNSL01000001.1"/>
</dbReference>
<keyword evidence="3" id="KW-1133">Transmembrane helix</keyword>
<gene>
    <name evidence="5" type="ORF">SAMN05216452_1308</name>
</gene>
<keyword evidence="3" id="KW-0472">Membrane</keyword>
<dbReference type="SUPFAM" id="SSF51905">
    <property type="entry name" value="FAD/NAD(P)-binding domain"/>
    <property type="match status" value="1"/>
</dbReference>
<dbReference type="InterPro" id="IPR036188">
    <property type="entry name" value="FAD/NAD-bd_sf"/>
</dbReference>
<keyword evidence="6" id="KW-1185">Reference proteome</keyword>
<organism evidence="5 6">
    <name type="scientific">Nitratireductor aquibiodomus</name>
    <dbReference type="NCBI Taxonomy" id="204799"/>
    <lineage>
        <taxon>Bacteria</taxon>
        <taxon>Pseudomonadati</taxon>
        <taxon>Pseudomonadota</taxon>
        <taxon>Alphaproteobacteria</taxon>
        <taxon>Hyphomicrobiales</taxon>
        <taxon>Phyllobacteriaceae</taxon>
        <taxon>Nitratireductor</taxon>
    </lineage>
</organism>
<sequence>MNEGHRHVLVIGAGIVGLMTAYFLRRDGYTVTVVDRNAEPGLETSRANGAQLSYSFVAPLADPAVLPKLPSWLMDRDAPLNFRLRADPAQWRWGLAFLKACRRATVHRTTRDMLELGLSSRALLREMVAREGYAFDFSSTGKLLVYQDQAAYALACRQLQMHDATTGGQRILSRRDCLEMEPALQAGGHGIVGGIFMPEEDAGDCLKLCVQMHRQLSAAPHNVTFRFNTEVRGFRFSGQQVVGLETDGPSLSADAYVIANGLGAQKLGLAAGFNPMIHPLKGYSLTYELTEKSRAPARSVSDIHSKVVYARLGNRLRVAGMVDIGDRDSGVTARRIDLLKSQVNALLPELAPAAQPKVWAGMRPARPDSTPLIGATPCGNLWINAGHGMLGFTLAAGSARLLADRLTGRPCAVQRNAFALH</sequence>
<dbReference type="GO" id="GO:0008718">
    <property type="term" value="F:D-amino-acid dehydrogenase activity"/>
    <property type="evidence" value="ECO:0007669"/>
    <property type="project" value="TreeGrafter"/>
</dbReference>
<evidence type="ECO:0000256" key="2">
    <source>
        <dbReference type="ARBA" id="ARBA00023002"/>
    </source>
</evidence>
<comment type="similarity">
    <text evidence="1">Belongs to the DadA oxidoreductase family.</text>
</comment>
<name>A0A1H4JF47_9HYPH</name>
<proteinExistence type="inferred from homology"/>
<evidence type="ECO:0000256" key="1">
    <source>
        <dbReference type="ARBA" id="ARBA00009410"/>
    </source>
</evidence>
<evidence type="ECO:0000313" key="5">
    <source>
        <dbReference type="EMBL" id="SEB44705.1"/>
    </source>
</evidence>
<reference evidence="6" key="1">
    <citation type="submission" date="2016-10" db="EMBL/GenBank/DDBJ databases">
        <authorList>
            <person name="Varghese N."/>
            <person name="Submissions S."/>
        </authorList>
    </citation>
    <scope>NUCLEOTIDE SEQUENCE [LARGE SCALE GENOMIC DNA]</scope>
    <source>
        <strain evidence="6">ES.061</strain>
    </source>
</reference>
<feature type="domain" description="FAD dependent oxidoreductase" evidence="4">
    <location>
        <begin position="8"/>
        <end position="405"/>
    </location>
</feature>
<dbReference type="SUPFAM" id="SSF54373">
    <property type="entry name" value="FAD-linked reductases, C-terminal domain"/>
    <property type="match status" value="1"/>
</dbReference>
<dbReference type="Gene3D" id="3.50.50.60">
    <property type="entry name" value="FAD/NAD(P)-binding domain"/>
    <property type="match status" value="2"/>
</dbReference>
<dbReference type="PANTHER" id="PTHR13847">
    <property type="entry name" value="SARCOSINE DEHYDROGENASE-RELATED"/>
    <property type="match status" value="1"/>
</dbReference>
<keyword evidence="2" id="KW-0560">Oxidoreductase</keyword>
<dbReference type="Proteomes" id="UP000199064">
    <property type="component" value="Unassembled WGS sequence"/>
</dbReference>
<dbReference type="InterPro" id="IPR006076">
    <property type="entry name" value="FAD-dep_OxRdtase"/>
</dbReference>
<dbReference type="PANTHER" id="PTHR13847:SF280">
    <property type="entry name" value="D-AMINO ACID DEHYDROGENASE"/>
    <property type="match status" value="1"/>
</dbReference>
<evidence type="ECO:0000259" key="4">
    <source>
        <dbReference type="Pfam" id="PF01266"/>
    </source>
</evidence>
<protein>
    <submittedName>
        <fullName evidence="5">D-amino-acid dehydrogenase</fullName>
    </submittedName>
</protein>
<dbReference type="AlphaFoldDB" id="A0A1H4JF47"/>
<dbReference type="GO" id="GO:0055130">
    <property type="term" value="P:D-alanine catabolic process"/>
    <property type="evidence" value="ECO:0007669"/>
    <property type="project" value="TreeGrafter"/>
</dbReference>
<dbReference type="GO" id="GO:0005886">
    <property type="term" value="C:plasma membrane"/>
    <property type="evidence" value="ECO:0007669"/>
    <property type="project" value="TreeGrafter"/>
</dbReference>
<dbReference type="NCBIfam" id="NF001933">
    <property type="entry name" value="PRK00711.1"/>
    <property type="match status" value="1"/>
</dbReference>
<accession>A0A1H4JF47</accession>
<dbReference type="Pfam" id="PF01266">
    <property type="entry name" value="DAO"/>
    <property type="match status" value="1"/>
</dbReference>
<evidence type="ECO:0000256" key="3">
    <source>
        <dbReference type="SAM" id="Phobius"/>
    </source>
</evidence>
<dbReference type="GO" id="GO:0005737">
    <property type="term" value="C:cytoplasm"/>
    <property type="evidence" value="ECO:0007669"/>
    <property type="project" value="TreeGrafter"/>
</dbReference>
<evidence type="ECO:0000313" key="6">
    <source>
        <dbReference type="Proteomes" id="UP000199064"/>
    </source>
</evidence>
<feature type="transmembrane region" description="Helical" evidence="3">
    <location>
        <begin position="7"/>
        <end position="24"/>
    </location>
</feature>